<proteinExistence type="predicted"/>
<sequence>MSFGEWACHTNNLFSRSKYVNYAVILTQARGIVKIKRLYALELVTIPTHTAVIPGHTQTFIITKVMRPTIKN</sequence>
<evidence type="ECO:0000313" key="1">
    <source>
        <dbReference type="EMBL" id="SQB63613.1"/>
    </source>
</evidence>
<dbReference type="Proteomes" id="UP000250245">
    <property type="component" value="Unassembled WGS sequence"/>
</dbReference>
<name>A0A2X2YL26_9ACTO</name>
<protein>
    <submittedName>
        <fullName evidence="1">Uncharacterized protein</fullName>
    </submittedName>
</protein>
<organism evidence="1 2">
    <name type="scientific">Mobiluncus curtisii</name>
    <dbReference type="NCBI Taxonomy" id="2051"/>
    <lineage>
        <taxon>Bacteria</taxon>
        <taxon>Bacillati</taxon>
        <taxon>Actinomycetota</taxon>
        <taxon>Actinomycetes</taxon>
        <taxon>Actinomycetales</taxon>
        <taxon>Actinomycetaceae</taxon>
        <taxon>Mobiluncus</taxon>
    </lineage>
</organism>
<evidence type="ECO:0000313" key="2">
    <source>
        <dbReference type="Proteomes" id="UP000250245"/>
    </source>
</evidence>
<accession>A0A2X2YL26</accession>
<dbReference type="AlphaFoldDB" id="A0A2X2YL26"/>
<gene>
    <name evidence="1" type="ORF">NCTC11820_00395</name>
</gene>
<reference evidence="1 2" key="1">
    <citation type="submission" date="2018-06" db="EMBL/GenBank/DDBJ databases">
        <authorList>
            <consortium name="Pathogen Informatics"/>
            <person name="Doyle S."/>
        </authorList>
    </citation>
    <scope>NUCLEOTIDE SEQUENCE [LARGE SCALE GENOMIC DNA]</scope>
    <source>
        <strain evidence="1 2">NCTC11820</strain>
    </source>
</reference>
<dbReference type="EMBL" id="UASJ01000001">
    <property type="protein sequence ID" value="SQB63613.1"/>
    <property type="molecule type" value="Genomic_DNA"/>
</dbReference>